<gene>
    <name evidence="2" type="ORF">EA473_11390</name>
</gene>
<sequence>MDSIEEKRVFGDRSGALEAYVASALGVVRVRIAGETVGEFGLCARCDARDVATNGQRVAIATDEDVRVLDLETGTGDDEGRETAADRFVDTGFGPSVAVGYDGTDLLAADADGTIARTTAERDGWDRLEADSIASVRAIDADLVATDGGVYRFHDGDLEHAGLADCRDVSAPGVPLAATSDGVYRLGNGWMVDLDGAFEMVAADPRSTPGRLARAHAVSGETLYALDGGVWSEIPHPGGRIVDVGYGETVYAVTEDGRFLVATDDGTDETEANGWRTRSLGVDGVTGLAVVSTRSTT</sequence>
<keyword evidence="3" id="KW-1185">Reference proteome</keyword>
<dbReference type="EMBL" id="REGA01000008">
    <property type="protein sequence ID" value="RQG94674.1"/>
    <property type="molecule type" value="Genomic_DNA"/>
</dbReference>
<dbReference type="OrthoDB" id="213812at2157"/>
<accession>A0A3N6M2P1</accession>
<evidence type="ECO:0000313" key="3">
    <source>
        <dbReference type="Proteomes" id="UP000282323"/>
    </source>
</evidence>
<dbReference type="Pfam" id="PF23366">
    <property type="entry name" value="Beta-prop_HVO_0234"/>
    <property type="match status" value="1"/>
</dbReference>
<comment type="caution">
    <text evidence="2">The sequence shown here is derived from an EMBL/GenBank/DDBJ whole genome shotgun (WGS) entry which is preliminary data.</text>
</comment>
<name>A0A3N6M2P1_NATCH</name>
<evidence type="ECO:0000259" key="1">
    <source>
        <dbReference type="Pfam" id="PF23366"/>
    </source>
</evidence>
<reference evidence="2 3" key="1">
    <citation type="submission" date="2018-10" db="EMBL/GenBank/DDBJ databases">
        <title>Natrarchaeobius chitinivorans gen. nov., sp. nov., and Natrarchaeobius haloalkaliphilus sp. nov., alkaliphilic, chitin-utilizing haloarchaea from hypersaline alkaline lakes.</title>
        <authorList>
            <person name="Sorokin D.Y."/>
            <person name="Elcheninov A.G."/>
            <person name="Kostrikina N.A."/>
            <person name="Bale N.J."/>
            <person name="Sinninghe Damste J.S."/>
            <person name="Khijniak T.V."/>
            <person name="Kublanov I.V."/>
            <person name="Toshchakov S.V."/>
        </authorList>
    </citation>
    <scope>NUCLEOTIDE SEQUENCE [LARGE SCALE GENOMIC DNA]</scope>
    <source>
        <strain evidence="2 3">AArcht4T</strain>
    </source>
</reference>
<dbReference type="InterPro" id="IPR056505">
    <property type="entry name" value="Beta-prop_HVO_0234"/>
</dbReference>
<evidence type="ECO:0000313" key="2">
    <source>
        <dbReference type="EMBL" id="RQG94674.1"/>
    </source>
</evidence>
<protein>
    <recommendedName>
        <fullName evidence="1">HVO-0234-like beta-propeller domain-containing protein</fullName>
    </recommendedName>
</protein>
<dbReference type="SUPFAM" id="SSF82171">
    <property type="entry name" value="DPP6 N-terminal domain-like"/>
    <property type="match status" value="1"/>
</dbReference>
<organism evidence="2 3">
    <name type="scientific">Natrarchaeobius chitinivorans</name>
    <dbReference type="NCBI Taxonomy" id="1679083"/>
    <lineage>
        <taxon>Archaea</taxon>
        <taxon>Methanobacteriati</taxon>
        <taxon>Methanobacteriota</taxon>
        <taxon>Stenosarchaea group</taxon>
        <taxon>Halobacteria</taxon>
        <taxon>Halobacteriales</taxon>
        <taxon>Natrialbaceae</taxon>
        <taxon>Natrarchaeobius</taxon>
    </lineage>
</organism>
<proteinExistence type="predicted"/>
<dbReference type="AlphaFoldDB" id="A0A3N6M2P1"/>
<dbReference type="RefSeq" id="WP_124195746.1">
    <property type="nucleotide sequence ID" value="NZ_REGA01000008.1"/>
</dbReference>
<feature type="domain" description="HVO-0234-like beta-propeller" evidence="1">
    <location>
        <begin position="3"/>
        <end position="290"/>
    </location>
</feature>
<dbReference type="Proteomes" id="UP000282323">
    <property type="component" value="Unassembled WGS sequence"/>
</dbReference>